<keyword evidence="1" id="KW-0233">DNA recombination</keyword>
<dbReference type="Gene3D" id="1.10.443.10">
    <property type="entry name" value="Intergrase catalytic core"/>
    <property type="match status" value="1"/>
</dbReference>
<evidence type="ECO:0008006" key="4">
    <source>
        <dbReference type="Google" id="ProtNLM"/>
    </source>
</evidence>
<sequence>MAAFGAAATRSVIDFLDQHDLLDADQLRETPHQLLTDVQRRTPDRAVSLSVKRRDRHDAEELREQIDRLPEPMAEQMHAWVKVMRGGGRYEHPPAAYRLIRRYFRTVSSTLTAWVAADKYLRQITGKDIQTELDRHRGNVARGLLNALRSIFRALKQERLIFHVPTAGLKAPAAVDLPPPLSSDRLAGALDRLDGPRSRLIVSLVAIHAIHAVEVARLLLTDVNLKNRTIAVRRGLHVHIVYLDDLSTRLVADWLRERRTRWPRATNPHLLVTAQTYRHPESPQISYTGMRSAFDQIGLLPRQLWTDRVLDEARETADPICLVRLFGIHPRVAVKYVQTAHPDQALPRIR</sequence>
<dbReference type="SUPFAM" id="SSF56349">
    <property type="entry name" value="DNA breaking-rejoining enzymes"/>
    <property type="match status" value="1"/>
</dbReference>
<evidence type="ECO:0000313" key="2">
    <source>
        <dbReference type="EMBL" id="MFC6505613.1"/>
    </source>
</evidence>
<dbReference type="RefSeq" id="WP_125537265.1">
    <property type="nucleotide sequence ID" value="NZ_BMUJ01000041.1"/>
</dbReference>
<dbReference type="EMBL" id="JBHSUW010000001">
    <property type="protein sequence ID" value="MFC6505613.1"/>
    <property type="molecule type" value="Genomic_DNA"/>
</dbReference>
<dbReference type="InterPro" id="IPR011010">
    <property type="entry name" value="DNA_brk_join_enz"/>
</dbReference>
<proteinExistence type="predicted"/>
<organism evidence="2 3">
    <name type="scientific">Streptomyces plicatus</name>
    <dbReference type="NCBI Taxonomy" id="1922"/>
    <lineage>
        <taxon>Bacteria</taxon>
        <taxon>Bacillati</taxon>
        <taxon>Actinomycetota</taxon>
        <taxon>Actinomycetes</taxon>
        <taxon>Kitasatosporales</taxon>
        <taxon>Streptomycetaceae</taxon>
        <taxon>Streptomyces</taxon>
        <taxon>Streptomyces rochei group</taxon>
    </lineage>
</organism>
<gene>
    <name evidence="2" type="ORF">ACFQFF_30180</name>
</gene>
<accession>A0ABW1Y5D9</accession>
<reference evidence="3" key="1">
    <citation type="journal article" date="2019" name="Int. J. Syst. Evol. Microbiol.">
        <title>The Global Catalogue of Microorganisms (GCM) 10K type strain sequencing project: providing services to taxonomists for standard genome sequencing and annotation.</title>
        <authorList>
            <consortium name="The Broad Institute Genomics Platform"/>
            <consortium name="The Broad Institute Genome Sequencing Center for Infectious Disease"/>
            <person name="Wu L."/>
            <person name="Ma J."/>
        </authorList>
    </citation>
    <scope>NUCLEOTIDE SEQUENCE [LARGE SCALE GENOMIC DNA]</scope>
    <source>
        <strain evidence="3">JCM 4504</strain>
    </source>
</reference>
<dbReference type="Proteomes" id="UP001596321">
    <property type="component" value="Unassembled WGS sequence"/>
</dbReference>
<keyword evidence="3" id="KW-1185">Reference proteome</keyword>
<evidence type="ECO:0000313" key="3">
    <source>
        <dbReference type="Proteomes" id="UP001596321"/>
    </source>
</evidence>
<protein>
    <recommendedName>
        <fullName evidence="4">Tyr recombinase domain-containing protein</fullName>
    </recommendedName>
</protein>
<name>A0ABW1Y5D9_STRPL</name>
<dbReference type="InterPro" id="IPR013762">
    <property type="entry name" value="Integrase-like_cat_sf"/>
</dbReference>
<comment type="caution">
    <text evidence="2">The sequence shown here is derived from an EMBL/GenBank/DDBJ whole genome shotgun (WGS) entry which is preliminary data.</text>
</comment>
<evidence type="ECO:0000256" key="1">
    <source>
        <dbReference type="ARBA" id="ARBA00023172"/>
    </source>
</evidence>